<reference evidence="1 2" key="1">
    <citation type="submission" date="2016-06" db="EMBL/GenBank/DDBJ databases">
        <title>The Draft Genome Sequence and Annotation of the Desert Woodrat Neotoma lepida.</title>
        <authorList>
            <person name="Campbell M."/>
            <person name="Oakeson K.F."/>
            <person name="Yandell M."/>
            <person name="Halpert J.R."/>
            <person name="Dearing D."/>
        </authorList>
    </citation>
    <scope>NUCLEOTIDE SEQUENCE [LARGE SCALE GENOMIC DNA]</scope>
    <source>
        <strain evidence="1">417</strain>
        <tissue evidence="1">Liver</tissue>
    </source>
</reference>
<keyword evidence="2" id="KW-1185">Reference proteome</keyword>
<organism evidence="1 2">
    <name type="scientific">Neotoma lepida</name>
    <name type="common">Desert woodrat</name>
    <dbReference type="NCBI Taxonomy" id="56216"/>
    <lineage>
        <taxon>Eukaryota</taxon>
        <taxon>Metazoa</taxon>
        <taxon>Chordata</taxon>
        <taxon>Craniata</taxon>
        <taxon>Vertebrata</taxon>
        <taxon>Euteleostomi</taxon>
        <taxon>Mammalia</taxon>
        <taxon>Eutheria</taxon>
        <taxon>Euarchontoglires</taxon>
        <taxon>Glires</taxon>
        <taxon>Rodentia</taxon>
        <taxon>Myomorpha</taxon>
        <taxon>Muroidea</taxon>
        <taxon>Cricetidae</taxon>
        <taxon>Neotominae</taxon>
        <taxon>Neotoma</taxon>
    </lineage>
</organism>
<evidence type="ECO:0000313" key="2">
    <source>
        <dbReference type="Proteomes" id="UP000092124"/>
    </source>
</evidence>
<gene>
    <name evidence="1" type="ORF">A6R68_17222</name>
</gene>
<feature type="non-terminal residue" evidence="1">
    <location>
        <position position="45"/>
    </location>
</feature>
<dbReference type="AlphaFoldDB" id="A0A1A6HDI3"/>
<evidence type="ECO:0000313" key="1">
    <source>
        <dbReference type="EMBL" id="OBS76324.1"/>
    </source>
</evidence>
<protein>
    <submittedName>
        <fullName evidence="1">Uncharacterized protein</fullName>
    </submittedName>
</protein>
<name>A0A1A6HDI3_NEOLE</name>
<dbReference type="Proteomes" id="UP000092124">
    <property type="component" value="Unassembled WGS sequence"/>
</dbReference>
<dbReference type="EMBL" id="LZPO01034937">
    <property type="protein sequence ID" value="OBS76324.1"/>
    <property type="molecule type" value="Genomic_DNA"/>
</dbReference>
<accession>A0A1A6HDI3</accession>
<comment type="caution">
    <text evidence="1">The sequence shown here is derived from an EMBL/GenBank/DDBJ whole genome shotgun (WGS) entry which is preliminary data.</text>
</comment>
<sequence>MLGILDGVMIKGKPSQYQVTANDSKNIIISGDQSLSDYVSHAKVK</sequence>
<proteinExistence type="predicted"/>